<keyword evidence="3" id="KW-1185">Reference proteome</keyword>
<protein>
    <submittedName>
        <fullName evidence="2">MCE family protein</fullName>
    </submittedName>
</protein>
<evidence type="ECO:0000313" key="3">
    <source>
        <dbReference type="Proteomes" id="UP001501035"/>
    </source>
</evidence>
<dbReference type="NCBIfam" id="TIGR00996">
    <property type="entry name" value="Mtu_fam_mce"/>
    <property type="match status" value="1"/>
</dbReference>
<dbReference type="InterPro" id="IPR003399">
    <property type="entry name" value="Mce/MlaD"/>
</dbReference>
<accession>A0ABP6LBF6</accession>
<evidence type="ECO:0000313" key="2">
    <source>
        <dbReference type="EMBL" id="GAA3038368.1"/>
    </source>
</evidence>
<proteinExistence type="predicted"/>
<name>A0ABP6LBF6_9ACTN</name>
<gene>
    <name evidence="2" type="ORF">GCM10010528_18630</name>
</gene>
<reference evidence="3" key="1">
    <citation type="journal article" date="2019" name="Int. J. Syst. Evol. Microbiol.">
        <title>The Global Catalogue of Microorganisms (GCM) 10K type strain sequencing project: providing services to taxonomists for standard genome sequencing and annotation.</title>
        <authorList>
            <consortium name="The Broad Institute Genomics Platform"/>
            <consortium name="The Broad Institute Genome Sequencing Center for Infectious Disease"/>
            <person name="Wu L."/>
            <person name="Ma J."/>
        </authorList>
    </citation>
    <scope>NUCLEOTIDE SEQUENCE [LARGE SCALE GENOMIC DNA]</scope>
    <source>
        <strain evidence="3">JCM 14234</strain>
    </source>
</reference>
<dbReference type="InterPro" id="IPR052336">
    <property type="entry name" value="MlaD_Phospholipid_Transporter"/>
</dbReference>
<sequence>MLTTMTKQGASRVTRTAAGAALVVAAAVGTSSCSLVPSGVNSALGRAIEVTAYFDSVAGLYNGNDIAVLGMPVGRITQIQPEGQRVKVRFTVDKSVPIPKDVTAAIVNTSIVTTRHIELSPVYTDGDQLSNGDTVAHTKAPVEIADLFDSVDKLMRSFAGDGGGKGPLADFLGLANGITDENGQRFAEAVTQMSKAGKLAADNGDTLVELIKMINDLTSKLVANYPKMRVFSASVTDVAATLDRQSPGLVAAMADLNVMLRNTTDFLAGNAGTIGVSTSKLAALTENLGDYSRQLVETIDLGPLLFQNLSNSVSEEQGAWRAGVFTDKSLVDNEMLHRFCESINLQKNGCRTGQLKDFGPDMGIFSAILQKLSGGG</sequence>
<dbReference type="Pfam" id="PF02470">
    <property type="entry name" value="MlaD"/>
    <property type="match status" value="1"/>
</dbReference>
<dbReference type="Proteomes" id="UP001501035">
    <property type="component" value="Unassembled WGS sequence"/>
</dbReference>
<organism evidence="2 3">
    <name type="scientific">Gordonia defluvii</name>
    <dbReference type="NCBI Taxonomy" id="283718"/>
    <lineage>
        <taxon>Bacteria</taxon>
        <taxon>Bacillati</taxon>
        <taxon>Actinomycetota</taxon>
        <taxon>Actinomycetes</taxon>
        <taxon>Mycobacteriales</taxon>
        <taxon>Gordoniaceae</taxon>
        <taxon>Gordonia</taxon>
    </lineage>
</organism>
<comment type="caution">
    <text evidence="2">The sequence shown here is derived from an EMBL/GenBank/DDBJ whole genome shotgun (WGS) entry which is preliminary data.</text>
</comment>
<dbReference type="PANTHER" id="PTHR33371:SF4">
    <property type="entry name" value="INTERMEMBRANE PHOSPHOLIPID TRANSPORT SYSTEM BINDING PROTEIN MLAD"/>
    <property type="match status" value="1"/>
</dbReference>
<dbReference type="PROSITE" id="PS51257">
    <property type="entry name" value="PROKAR_LIPOPROTEIN"/>
    <property type="match status" value="1"/>
</dbReference>
<dbReference type="EMBL" id="BAAAVS010000024">
    <property type="protein sequence ID" value="GAA3038368.1"/>
    <property type="molecule type" value="Genomic_DNA"/>
</dbReference>
<dbReference type="InterPro" id="IPR005693">
    <property type="entry name" value="Mce"/>
</dbReference>
<evidence type="ECO:0000259" key="1">
    <source>
        <dbReference type="Pfam" id="PF02470"/>
    </source>
</evidence>
<dbReference type="PANTHER" id="PTHR33371">
    <property type="entry name" value="INTERMEMBRANE PHOSPHOLIPID TRANSPORT SYSTEM BINDING PROTEIN MLAD-RELATED"/>
    <property type="match status" value="1"/>
</dbReference>
<feature type="domain" description="Mce/MlaD" evidence="1">
    <location>
        <begin position="48"/>
        <end position="121"/>
    </location>
</feature>